<sequence>MELGSALAFLDVQFVPRWTQLDQLSVAGIGSARCKRWNLASTSSKFPTHSCRLTERASTCHALGDYTDRDRPLRLSQR</sequence>
<dbReference type="Proteomes" id="UP001055439">
    <property type="component" value="Chromosome 1"/>
</dbReference>
<dbReference type="EMBL" id="CP097502">
    <property type="protein sequence ID" value="URD73074.1"/>
    <property type="molecule type" value="Genomic_DNA"/>
</dbReference>
<protein>
    <submittedName>
        <fullName evidence="1">Uncharacterized protein</fullName>
    </submittedName>
</protein>
<name>A0A9E7E9N2_9LILI</name>
<keyword evidence="2" id="KW-1185">Reference proteome</keyword>
<accession>A0A9E7E9N2</accession>
<organism evidence="1 2">
    <name type="scientific">Musa troglodytarum</name>
    <name type="common">fe'i banana</name>
    <dbReference type="NCBI Taxonomy" id="320322"/>
    <lineage>
        <taxon>Eukaryota</taxon>
        <taxon>Viridiplantae</taxon>
        <taxon>Streptophyta</taxon>
        <taxon>Embryophyta</taxon>
        <taxon>Tracheophyta</taxon>
        <taxon>Spermatophyta</taxon>
        <taxon>Magnoliopsida</taxon>
        <taxon>Liliopsida</taxon>
        <taxon>Zingiberales</taxon>
        <taxon>Musaceae</taxon>
        <taxon>Musa</taxon>
    </lineage>
</organism>
<evidence type="ECO:0000313" key="2">
    <source>
        <dbReference type="Proteomes" id="UP001055439"/>
    </source>
</evidence>
<gene>
    <name evidence="1" type="ORF">MUK42_35559</name>
</gene>
<evidence type="ECO:0000313" key="1">
    <source>
        <dbReference type="EMBL" id="URD73074.1"/>
    </source>
</evidence>
<dbReference type="AlphaFoldDB" id="A0A9E7E9N2"/>
<dbReference type="OrthoDB" id="10523833at2759"/>
<proteinExistence type="predicted"/>
<reference evidence="1" key="1">
    <citation type="submission" date="2022-05" db="EMBL/GenBank/DDBJ databases">
        <title>The Musa troglodytarum L. genome provides insights into the mechanism of non-climacteric behaviour and enrichment of carotenoids.</title>
        <authorList>
            <person name="Wang J."/>
        </authorList>
    </citation>
    <scope>NUCLEOTIDE SEQUENCE</scope>
    <source>
        <tissue evidence="1">Leaf</tissue>
    </source>
</reference>